<sequence length="88" mass="10006">MDDLRIEKETPGEIIYVSHFEGQPVHFMQDKRTGEITVNADDVVRAIGEADSFEAFLGSDKGLDFISDWKKEHPNEPFFGGAVKKRHQ</sequence>
<proteinExistence type="predicted"/>
<reference evidence="1 2" key="1">
    <citation type="submission" date="2018-08" db="EMBL/GenBank/DDBJ databases">
        <title>A genome reference for cultivated species of the human gut microbiota.</title>
        <authorList>
            <person name="Zou Y."/>
            <person name="Xue W."/>
            <person name="Luo G."/>
        </authorList>
    </citation>
    <scope>NUCLEOTIDE SEQUENCE [LARGE SCALE GENOMIC DNA]</scope>
    <source>
        <strain evidence="1 2">AM30-4</strain>
    </source>
</reference>
<dbReference type="RefSeq" id="WP_008779336.1">
    <property type="nucleotide sequence ID" value="NZ_CP103148.1"/>
</dbReference>
<accession>A0A3R5WC05</accession>
<comment type="caution">
    <text evidence="1">The sequence shown here is derived from an EMBL/GenBank/DDBJ whole genome shotgun (WGS) entry which is preliminary data.</text>
</comment>
<organism evidence="1 2">
    <name type="scientific">Parabacteroides distasonis</name>
    <dbReference type="NCBI Taxonomy" id="823"/>
    <lineage>
        <taxon>Bacteria</taxon>
        <taxon>Pseudomonadati</taxon>
        <taxon>Bacteroidota</taxon>
        <taxon>Bacteroidia</taxon>
        <taxon>Bacteroidales</taxon>
        <taxon>Tannerellaceae</taxon>
        <taxon>Parabacteroides</taxon>
    </lineage>
</organism>
<protein>
    <submittedName>
        <fullName evidence="1">Uncharacterized protein</fullName>
    </submittedName>
</protein>
<evidence type="ECO:0000313" key="1">
    <source>
        <dbReference type="EMBL" id="RHD75674.1"/>
    </source>
</evidence>
<evidence type="ECO:0000313" key="2">
    <source>
        <dbReference type="Proteomes" id="UP000284660"/>
    </source>
</evidence>
<gene>
    <name evidence="1" type="ORF">DW782_08400</name>
</gene>
<dbReference type="AlphaFoldDB" id="A0A3R5WC05"/>
<name>A0A3R5WC05_PARDI</name>
<dbReference type="EMBL" id="QSJN01000004">
    <property type="protein sequence ID" value="RHD75674.1"/>
    <property type="molecule type" value="Genomic_DNA"/>
</dbReference>
<dbReference type="Proteomes" id="UP000284660">
    <property type="component" value="Unassembled WGS sequence"/>
</dbReference>